<reference evidence="2" key="1">
    <citation type="submission" date="2020-09" db="EMBL/GenBank/DDBJ databases">
        <authorList>
            <person name="Kikuchi T."/>
        </authorList>
    </citation>
    <scope>NUCLEOTIDE SEQUENCE</scope>
    <source>
        <strain evidence="2">SH1</strain>
    </source>
</reference>
<keyword evidence="3" id="KW-1185">Reference proteome</keyword>
<evidence type="ECO:0000313" key="2">
    <source>
        <dbReference type="EMBL" id="CAD5225755.1"/>
    </source>
</evidence>
<dbReference type="Proteomes" id="UP000783686">
    <property type="component" value="Unassembled WGS sequence"/>
</dbReference>
<dbReference type="AlphaFoldDB" id="A0A811LF18"/>
<accession>A0A811LF18</accession>
<feature type="transmembrane region" description="Helical" evidence="1">
    <location>
        <begin position="6"/>
        <end position="34"/>
    </location>
</feature>
<dbReference type="EMBL" id="CAJFCW020000005">
    <property type="protein sequence ID" value="CAG9121269.1"/>
    <property type="molecule type" value="Genomic_DNA"/>
</dbReference>
<name>A0A811LF18_9BILA</name>
<dbReference type="EMBL" id="CAJFDH010000005">
    <property type="protein sequence ID" value="CAD5225755.1"/>
    <property type="molecule type" value="Genomic_DNA"/>
</dbReference>
<keyword evidence="1" id="KW-0472">Membrane</keyword>
<sequence>MDLSPVSWAYIIAAFNGFVAVLALSLAIGVYLFVRRTIVNEMAKMSNILPGAMESLSYAEIPIQVVALICNYMNISFEDMAKEYKKDSQNRRTIVIQTFRKDPVTMAFVDSFQSKFIQFGYVGEDLVTGNKE</sequence>
<evidence type="ECO:0000256" key="1">
    <source>
        <dbReference type="SAM" id="Phobius"/>
    </source>
</evidence>
<comment type="caution">
    <text evidence="2">The sequence shown here is derived from an EMBL/GenBank/DDBJ whole genome shotgun (WGS) entry which is preliminary data.</text>
</comment>
<evidence type="ECO:0000313" key="3">
    <source>
        <dbReference type="Proteomes" id="UP000614601"/>
    </source>
</evidence>
<keyword evidence="1" id="KW-0812">Transmembrane</keyword>
<organism evidence="2 3">
    <name type="scientific">Bursaphelenchus okinawaensis</name>
    <dbReference type="NCBI Taxonomy" id="465554"/>
    <lineage>
        <taxon>Eukaryota</taxon>
        <taxon>Metazoa</taxon>
        <taxon>Ecdysozoa</taxon>
        <taxon>Nematoda</taxon>
        <taxon>Chromadorea</taxon>
        <taxon>Rhabditida</taxon>
        <taxon>Tylenchina</taxon>
        <taxon>Tylenchomorpha</taxon>
        <taxon>Aphelenchoidea</taxon>
        <taxon>Aphelenchoididae</taxon>
        <taxon>Bursaphelenchus</taxon>
    </lineage>
</organism>
<dbReference type="Proteomes" id="UP000614601">
    <property type="component" value="Unassembled WGS sequence"/>
</dbReference>
<protein>
    <submittedName>
        <fullName evidence="2">Uncharacterized protein</fullName>
    </submittedName>
</protein>
<proteinExistence type="predicted"/>
<dbReference type="OrthoDB" id="5868822at2759"/>
<keyword evidence="1" id="KW-1133">Transmembrane helix</keyword>
<gene>
    <name evidence="2" type="ORF">BOKJ2_LOCUS11736</name>
</gene>